<feature type="transmembrane region" description="Helical" evidence="7">
    <location>
        <begin position="136"/>
        <end position="155"/>
    </location>
</feature>
<evidence type="ECO:0000256" key="5">
    <source>
        <dbReference type="ARBA" id="ARBA00022989"/>
    </source>
</evidence>
<dbReference type="PANTHER" id="PTHR43744:SF8">
    <property type="entry name" value="SN-GLYCEROL-3-PHOSPHATE TRANSPORT SYSTEM PERMEASE PROTEIN UGPE"/>
    <property type="match status" value="1"/>
</dbReference>
<keyword evidence="2 7" id="KW-0813">Transport</keyword>
<dbReference type="GO" id="GO:0005886">
    <property type="term" value="C:plasma membrane"/>
    <property type="evidence" value="ECO:0007669"/>
    <property type="project" value="UniProtKB-SubCell"/>
</dbReference>
<accession>A0A2T2X9D8</accession>
<evidence type="ECO:0000256" key="6">
    <source>
        <dbReference type="ARBA" id="ARBA00023136"/>
    </source>
</evidence>
<keyword evidence="3" id="KW-1003">Cell membrane</keyword>
<proteinExistence type="inferred from homology"/>
<dbReference type="AlphaFoldDB" id="A0A2T2X9D8"/>
<evidence type="ECO:0000256" key="3">
    <source>
        <dbReference type="ARBA" id="ARBA00022475"/>
    </source>
</evidence>
<dbReference type="PANTHER" id="PTHR43744">
    <property type="entry name" value="ABC TRANSPORTER PERMEASE PROTEIN MG189-RELATED-RELATED"/>
    <property type="match status" value="1"/>
</dbReference>
<reference evidence="9 10" key="1">
    <citation type="journal article" date="2014" name="BMC Genomics">
        <title>Comparison of environmental and isolate Sulfobacillus genomes reveals diverse carbon, sulfur, nitrogen, and hydrogen metabolisms.</title>
        <authorList>
            <person name="Justice N.B."/>
            <person name="Norman A."/>
            <person name="Brown C.T."/>
            <person name="Singh A."/>
            <person name="Thomas B.C."/>
            <person name="Banfield J.F."/>
        </authorList>
    </citation>
    <scope>NUCLEOTIDE SEQUENCE [LARGE SCALE GENOMIC DNA]</scope>
    <source>
        <strain evidence="9">AMDSBA4</strain>
    </source>
</reference>
<dbReference type="EMBL" id="PXYW01000069">
    <property type="protein sequence ID" value="PSR31067.1"/>
    <property type="molecule type" value="Genomic_DNA"/>
</dbReference>
<dbReference type="CDD" id="cd06261">
    <property type="entry name" value="TM_PBP2"/>
    <property type="match status" value="1"/>
</dbReference>
<feature type="transmembrane region" description="Helical" evidence="7">
    <location>
        <begin position="12"/>
        <end position="30"/>
    </location>
</feature>
<comment type="subcellular location">
    <subcellularLocation>
        <location evidence="1 7">Cell membrane</location>
        <topology evidence="1 7">Multi-pass membrane protein</topology>
    </subcellularLocation>
</comment>
<comment type="caution">
    <text evidence="9">The sequence shown here is derived from an EMBL/GenBank/DDBJ whole genome shotgun (WGS) entry which is preliminary data.</text>
</comment>
<dbReference type="InterPro" id="IPR000515">
    <property type="entry name" value="MetI-like"/>
</dbReference>
<feature type="domain" description="ABC transmembrane type-1" evidence="8">
    <location>
        <begin position="68"/>
        <end position="259"/>
    </location>
</feature>
<feature type="transmembrane region" description="Helical" evidence="7">
    <location>
        <begin position="193"/>
        <end position="220"/>
    </location>
</feature>
<organism evidence="9 10">
    <name type="scientific">Sulfobacillus benefaciens</name>
    <dbReference type="NCBI Taxonomy" id="453960"/>
    <lineage>
        <taxon>Bacteria</taxon>
        <taxon>Bacillati</taxon>
        <taxon>Bacillota</taxon>
        <taxon>Clostridia</taxon>
        <taxon>Eubacteriales</taxon>
        <taxon>Clostridiales Family XVII. Incertae Sedis</taxon>
        <taxon>Sulfobacillus</taxon>
    </lineage>
</organism>
<keyword evidence="6 7" id="KW-0472">Membrane</keyword>
<evidence type="ECO:0000256" key="1">
    <source>
        <dbReference type="ARBA" id="ARBA00004651"/>
    </source>
</evidence>
<dbReference type="Proteomes" id="UP000242972">
    <property type="component" value="Unassembled WGS sequence"/>
</dbReference>
<gene>
    <name evidence="9" type="ORF">C7B46_17250</name>
</gene>
<dbReference type="InterPro" id="IPR035906">
    <property type="entry name" value="MetI-like_sf"/>
</dbReference>
<keyword evidence="4 7" id="KW-0812">Transmembrane</keyword>
<sequence>MIERRQIHVGAYLVISAITLLSLLPTIYMVDLSFRNPVSSFSPSLIAGHPTLANYQTVLANPGFMHYFFNSVMVSLSTVALTLAFSVFCGFAISRLRIWGHNFVFYVILAGLMIPLAGLIVPLTMTLKSMGLLNNYLGLIGPYTAIGSGFGLLVIKGAMDNFPVELEEAAVLDGASPSRTLFQVIVPTLRPSLLVVAVWQFLYAWNEFFLALVVMTNPVMKTVPLMPLQFQGPYMTDPGALFAVLTLISVVPMVVYAALQRSFVGGLMSGSIKG</sequence>
<evidence type="ECO:0000256" key="4">
    <source>
        <dbReference type="ARBA" id="ARBA00022692"/>
    </source>
</evidence>
<comment type="similarity">
    <text evidence="7">Belongs to the binding-protein-dependent transport system permease family.</text>
</comment>
<dbReference type="Pfam" id="PF00528">
    <property type="entry name" value="BPD_transp_1"/>
    <property type="match status" value="1"/>
</dbReference>
<evidence type="ECO:0000259" key="8">
    <source>
        <dbReference type="PROSITE" id="PS50928"/>
    </source>
</evidence>
<protein>
    <submittedName>
        <fullName evidence="9">Carbohydrate ABC transporter permease</fullName>
    </submittedName>
</protein>
<name>A0A2T2X9D8_9FIRM</name>
<evidence type="ECO:0000256" key="7">
    <source>
        <dbReference type="RuleBase" id="RU363032"/>
    </source>
</evidence>
<dbReference type="GO" id="GO:0055085">
    <property type="term" value="P:transmembrane transport"/>
    <property type="evidence" value="ECO:0007669"/>
    <property type="project" value="InterPro"/>
</dbReference>
<feature type="transmembrane region" description="Helical" evidence="7">
    <location>
        <begin position="240"/>
        <end position="259"/>
    </location>
</feature>
<dbReference type="PROSITE" id="PS50928">
    <property type="entry name" value="ABC_TM1"/>
    <property type="match status" value="1"/>
</dbReference>
<evidence type="ECO:0000313" key="9">
    <source>
        <dbReference type="EMBL" id="PSR31067.1"/>
    </source>
</evidence>
<feature type="transmembrane region" description="Helical" evidence="7">
    <location>
        <begin position="103"/>
        <end position="124"/>
    </location>
</feature>
<evidence type="ECO:0000313" key="10">
    <source>
        <dbReference type="Proteomes" id="UP000242972"/>
    </source>
</evidence>
<dbReference type="Gene3D" id="1.10.3720.10">
    <property type="entry name" value="MetI-like"/>
    <property type="match status" value="1"/>
</dbReference>
<feature type="transmembrane region" description="Helical" evidence="7">
    <location>
        <begin position="67"/>
        <end position="91"/>
    </location>
</feature>
<keyword evidence="5 7" id="KW-1133">Transmembrane helix</keyword>
<evidence type="ECO:0000256" key="2">
    <source>
        <dbReference type="ARBA" id="ARBA00022448"/>
    </source>
</evidence>
<dbReference type="SUPFAM" id="SSF161098">
    <property type="entry name" value="MetI-like"/>
    <property type="match status" value="1"/>
</dbReference>